<feature type="compositionally biased region" description="Basic and acidic residues" evidence="1">
    <location>
        <begin position="205"/>
        <end position="216"/>
    </location>
</feature>
<feature type="compositionally biased region" description="Low complexity" evidence="1">
    <location>
        <begin position="168"/>
        <end position="185"/>
    </location>
</feature>
<dbReference type="EMBL" id="HBHX01043262">
    <property type="protein sequence ID" value="CAE0123259.1"/>
    <property type="molecule type" value="Transcribed_RNA"/>
</dbReference>
<evidence type="ECO:0000256" key="1">
    <source>
        <dbReference type="SAM" id="MobiDB-lite"/>
    </source>
</evidence>
<evidence type="ECO:0000313" key="2">
    <source>
        <dbReference type="EMBL" id="CAE0123259.1"/>
    </source>
</evidence>
<feature type="region of interest" description="Disordered" evidence="1">
    <location>
        <begin position="167"/>
        <end position="284"/>
    </location>
</feature>
<dbReference type="AlphaFoldDB" id="A0A7S3F2L4"/>
<gene>
    <name evidence="2" type="ORF">HERI1096_LOCUS23961</name>
</gene>
<sequence>MPIAELKRRLTALGVDHSAAIERNDLVQLLQQHSRPPQRVQLQMQMEVVQLPRGSHDSHTRGADDTPPQAMASIRFPAHLASANFSGSGPAASFANAAATAAALLSRRPGAPAQASRAAAAAPTLPPLSALPADFAPTSTHPPTTSSVSASTIRSLQPMLAVTLSTMAASGPGDPAGPSSTSAPAVAPPPAPTELPTSPASPAARESRRSARRDTTPSDACDADAEASTQPACQDANTTPGSVAARMQTRKRDSPAEAGRPAPAVEETVVGGRQVRKRQRRASS</sequence>
<feature type="region of interest" description="Disordered" evidence="1">
    <location>
        <begin position="131"/>
        <end position="152"/>
    </location>
</feature>
<accession>A0A7S3F2L4</accession>
<feature type="compositionally biased region" description="Basic residues" evidence="1">
    <location>
        <begin position="274"/>
        <end position="284"/>
    </location>
</feature>
<feature type="compositionally biased region" description="Polar residues" evidence="1">
    <location>
        <begin position="227"/>
        <end position="241"/>
    </location>
</feature>
<name>A0A7S3F2L4_9EUKA</name>
<feature type="compositionally biased region" description="Low complexity" evidence="1">
    <location>
        <begin position="194"/>
        <end position="204"/>
    </location>
</feature>
<evidence type="ECO:0008006" key="3">
    <source>
        <dbReference type="Google" id="ProtNLM"/>
    </source>
</evidence>
<protein>
    <recommendedName>
        <fullName evidence="3">SAP domain-containing protein</fullName>
    </recommendedName>
</protein>
<reference evidence="2" key="1">
    <citation type="submission" date="2021-01" db="EMBL/GenBank/DDBJ databases">
        <authorList>
            <person name="Corre E."/>
            <person name="Pelletier E."/>
            <person name="Niang G."/>
            <person name="Scheremetjew M."/>
            <person name="Finn R."/>
            <person name="Kale V."/>
            <person name="Holt S."/>
            <person name="Cochrane G."/>
            <person name="Meng A."/>
            <person name="Brown T."/>
            <person name="Cohen L."/>
        </authorList>
    </citation>
    <scope>NUCLEOTIDE SEQUENCE</scope>
    <source>
        <strain evidence="2">CCMP281</strain>
    </source>
</reference>
<proteinExistence type="predicted"/>
<organism evidence="2">
    <name type="scientific">Haptolina ericina</name>
    <dbReference type="NCBI Taxonomy" id="156174"/>
    <lineage>
        <taxon>Eukaryota</taxon>
        <taxon>Haptista</taxon>
        <taxon>Haptophyta</taxon>
        <taxon>Prymnesiophyceae</taxon>
        <taxon>Prymnesiales</taxon>
        <taxon>Prymnesiaceae</taxon>
        <taxon>Haptolina</taxon>
    </lineage>
</organism>